<keyword evidence="3" id="KW-1185">Reference proteome</keyword>
<dbReference type="Proteomes" id="UP001558713">
    <property type="component" value="Unassembled WGS sequence"/>
</dbReference>
<reference evidence="2 3" key="1">
    <citation type="submission" date="2024-04" db="EMBL/GenBank/DDBJ databases">
        <title>Genome assembly C_amara_ONT_v2.</title>
        <authorList>
            <person name="Yant L."/>
            <person name="Moore C."/>
            <person name="Slenker M."/>
        </authorList>
    </citation>
    <scope>NUCLEOTIDE SEQUENCE [LARGE SCALE GENOMIC DNA]</scope>
    <source>
        <tissue evidence="2">Leaf</tissue>
    </source>
</reference>
<comment type="caution">
    <text evidence="2">The sequence shown here is derived from an EMBL/GenBank/DDBJ whole genome shotgun (WGS) entry which is preliminary data.</text>
</comment>
<organism evidence="2 3">
    <name type="scientific">Cardamine amara subsp. amara</name>
    <dbReference type="NCBI Taxonomy" id="228776"/>
    <lineage>
        <taxon>Eukaryota</taxon>
        <taxon>Viridiplantae</taxon>
        <taxon>Streptophyta</taxon>
        <taxon>Embryophyta</taxon>
        <taxon>Tracheophyta</taxon>
        <taxon>Spermatophyta</taxon>
        <taxon>Magnoliopsida</taxon>
        <taxon>eudicotyledons</taxon>
        <taxon>Gunneridae</taxon>
        <taxon>Pentapetalae</taxon>
        <taxon>rosids</taxon>
        <taxon>malvids</taxon>
        <taxon>Brassicales</taxon>
        <taxon>Brassicaceae</taxon>
        <taxon>Cardamineae</taxon>
        <taxon>Cardamine</taxon>
    </lineage>
</organism>
<name>A0ABD0ZJM3_CARAN</name>
<gene>
    <name evidence="2" type="ORF">V5N11_020068</name>
</gene>
<evidence type="ECO:0000313" key="2">
    <source>
        <dbReference type="EMBL" id="KAL1194852.1"/>
    </source>
</evidence>
<protein>
    <recommendedName>
        <fullName evidence="1">Reverse transcriptase zinc-binding domain-containing protein</fullName>
    </recommendedName>
</protein>
<sequence length="97" mass="11703">MQQWSSGAHAYCVLCQNNLETRNHIFFSCSFSAEIWDKLVKNLLQQKHSREWDQLMRLLMDTSLDKVYLFLLRYTFQAALHIIWQERNNKGMVKYQT</sequence>
<dbReference type="EMBL" id="JBANAX010000742">
    <property type="protein sequence ID" value="KAL1194852.1"/>
    <property type="molecule type" value="Genomic_DNA"/>
</dbReference>
<evidence type="ECO:0000259" key="1">
    <source>
        <dbReference type="Pfam" id="PF13966"/>
    </source>
</evidence>
<dbReference type="Pfam" id="PF13966">
    <property type="entry name" value="zf-RVT"/>
    <property type="match status" value="1"/>
</dbReference>
<evidence type="ECO:0000313" key="3">
    <source>
        <dbReference type="Proteomes" id="UP001558713"/>
    </source>
</evidence>
<proteinExistence type="predicted"/>
<dbReference type="InterPro" id="IPR026960">
    <property type="entry name" value="RVT-Znf"/>
</dbReference>
<dbReference type="AlphaFoldDB" id="A0ABD0ZJM3"/>
<accession>A0ABD0ZJM3</accession>
<feature type="domain" description="Reverse transcriptase zinc-binding" evidence="1">
    <location>
        <begin position="2"/>
        <end position="36"/>
    </location>
</feature>